<accession>A0AC35TTD9</accession>
<dbReference type="Proteomes" id="UP000095286">
    <property type="component" value="Unplaced"/>
</dbReference>
<evidence type="ECO:0000313" key="2">
    <source>
        <dbReference type="WBParaSite" id="RSKR_0000399350.1"/>
    </source>
</evidence>
<organism evidence="1 2">
    <name type="scientific">Rhabditophanes sp. KR3021</name>
    <dbReference type="NCBI Taxonomy" id="114890"/>
    <lineage>
        <taxon>Eukaryota</taxon>
        <taxon>Metazoa</taxon>
        <taxon>Ecdysozoa</taxon>
        <taxon>Nematoda</taxon>
        <taxon>Chromadorea</taxon>
        <taxon>Rhabditida</taxon>
        <taxon>Tylenchina</taxon>
        <taxon>Panagrolaimomorpha</taxon>
        <taxon>Strongyloidoidea</taxon>
        <taxon>Alloionematidae</taxon>
        <taxon>Rhabditophanes</taxon>
    </lineage>
</organism>
<name>A0AC35TTD9_9BILA</name>
<sequence length="420" mass="46850">MSLENILNLPVSPGYGSCDGRDDNINIQMQFMFYFDNLSLQCKSFVIAGCQGLNDNKFRTKKECDMFSQASACEEGEIPLYTDYFGSLQFCQSTCPYNYNCRFDNIFRRYICCGYSNERQECPKHQLPYMSLETGSALPCNISNSFDSCPQNFVCTQKMNMFSSSSFCCSPGPAKSKICPIGRVSALAHKDDSSTSVIKCSILNHDYQCPSREFECVMDIQTTRFGFCCSTQVNEQGICNGLYLKNALTKKGEVCEKGNNDLCPQNYSCSNVKDPQSKYGLCCATNTTKVIAETNDNIPNQEIENNQANHQIKNSQTKNTHNEITKSNKEIKKSDKEIKTVNTTSAIKSTKKLGPLIVSKKWIKSKDPLCPYVSLSKPCKPSTAASIDDCSLSKSKIAVGAFCQFNIQYQTFSCCAFAKP</sequence>
<protein>
    <submittedName>
        <fullName evidence="2">BPTI/Kunitz inhibitor domain-containing protein</fullName>
    </submittedName>
</protein>
<evidence type="ECO:0000313" key="1">
    <source>
        <dbReference type="Proteomes" id="UP000095286"/>
    </source>
</evidence>
<dbReference type="WBParaSite" id="RSKR_0000399350.1">
    <property type="protein sequence ID" value="RSKR_0000399350.1"/>
    <property type="gene ID" value="RSKR_0000399350"/>
</dbReference>
<reference evidence="2" key="1">
    <citation type="submission" date="2016-11" db="UniProtKB">
        <authorList>
            <consortium name="WormBaseParasite"/>
        </authorList>
    </citation>
    <scope>IDENTIFICATION</scope>
    <source>
        <strain evidence="2">KR3021</strain>
    </source>
</reference>
<proteinExistence type="predicted"/>